<protein>
    <submittedName>
        <fullName evidence="7">GT61_3</fullName>
    </submittedName>
</protein>
<keyword evidence="2" id="KW-0328">Glycosyltransferase</keyword>
<reference evidence="7" key="1">
    <citation type="submission" date="2013-04" db="EMBL/GenBank/DDBJ databases">
        <title>Discovery of genes involved in xylan biosynthesis using transcriptional profiling of heteroxylan based mucilaginous tissue.</title>
        <authorList>
            <person name="Wilkerson C.G."/>
            <person name="Jensen J.K."/>
            <person name="Johnson N."/>
        </authorList>
    </citation>
    <scope>NUCLEOTIDE SEQUENCE</scope>
</reference>
<evidence type="ECO:0000313" key="7">
    <source>
        <dbReference type="EMBL" id="AGS18877.1"/>
    </source>
</evidence>
<accession>S5RRW7</accession>
<organism evidence="7">
    <name type="scientific">Plantago ovata</name>
    <name type="common">Blond psyllium</name>
    <name type="synonym">Ispaghul</name>
    <dbReference type="NCBI Taxonomy" id="185002"/>
    <lineage>
        <taxon>Eukaryota</taxon>
        <taxon>Viridiplantae</taxon>
        <taxon>Streptophyta</taxon>
        <taxon>Embryophyta</taxon>
        <taxon>Tracheophyta</taxon>
        <taxon>Spermatophyta</taxon>
        <taxon>Magnoliopsida</taxon>
        <taxon>eudicotyledons</taxon>
        <taxon>Gunneridae</taxon>
        <taxon>Pentapetalae</taxon>
        <taxon>asterids</taxon>
        <taxon>lamiids</taxon>
        <taxon>Lamiales</taxon>
        <taxon>Plantaginaceae</taxon>
        <taxon>Plantagineae</taxon>
        <taxon>Plantago</taxon>
    </lineage>
</organism>
<dbReference type="PANTHER" id="PTHR20961:SF149">
    <property type="entry name" value="PROTEIN O-LINKED-MANNOSE BETA-1,4-N-ACETYLGLUCOSAMINYLTRANSFERASE 2-LIKE"/>
    <property type="match status" value="1"/>
</dbReference>
<feature type="transmembrane region" description="Helical" evidence="5">
    <location>
        <begin position="27"/>
        <end position="48"/>
    </location>
</feature>
<dbReference type="InterPro" id="IPR049625">
    <property type="entry name" value="Glyco_transf_61_cat"/>
</dbReference>
<comment type="subcellular location">
    <subcellularLocation>
        <location evidence="1">Golgi apparatus membrane</location>
        <topology evidence="1">Single-pass type II membrane protein</topology>
    </subcellularLocation>
</comment>
<evidence type="ECO:0000256" key="1">
    <source>
        <dbReference type="ARBA" id="ARBA00004323"/>
    </source>
</evidence>
<feature type="domain" description="Glycosyltransferase 61 catalytic" evidence="6">
    <location>
        <begin position="169"/>
        <end position="360"/>
    </location>
</feature>
<evidence type="ECO:0000256" key="2">
    <source>
        <dbReference type="ARBA" id="ARBA00022676"/>
    </source>
</evidence>
<dbReference type="AlphaFoldDB" id="S5RRW7"/>
<sequence>MYPPFVANLLKKRKDVITNLLRKKKDVLAQTLVLCFIFALIIWVLSLLDGLTSVDNDVRTSFLTSMNVSAIEVTEKASCTSEHFCDLEGDIRVDAKSFTIYVMTHNEMVSHSANSWVIRPYPRFYLFHTQWIVKLMSYSEEEKISPKCTEKHYSPAILFSTDEFSLNHYHWFTDVIFPLYMTSFGYTPDIHFLVTDYADWFVPKTHTILRRWSQYPLIDIDNEKERVHCFRKLFVGLKFHGDLIVNKSSPEYAAGVSMQKFRRFLRDTYSLERQIAIEPRLVNVTRPRLMIMSRKSSRILLNEDEISRVANEVGFNVVITDGEQSANQSRFAQLVNSCDVLMGVHGAGLTNMLFLPDNAVSIQMLPFGPLEWWALQQYRDPLPDMNITYLEYRISVEESSLSKQYAPDDPIIADPYSFYAKGWVTIKRIYLTNITFTIDIERIKGTLVEAMKILQH</sequence>
<evidence type="ECO:0000256" key="5">
    <source>
        <dbReference type="SAM" id="Phobius"/>
    </source>
</evidence>
<dbReference type="Pfam" id="PF04577">
    <property type="entry name" value="Glyco_transf_61"/>
    <property type="match status" value="1"/>
</dbReference>
<evidence type="ECO:0000256" key="3">
    <source>
        <dbReference type="ARBA" id="ARBA00022679"/>
    </source>
</evidence>
<keyword evidence="5" id="KW-1133">Transmembrane helix</keyword>
<dbReference type="GO" id="GO:0016763">
    <property type="term" value="F:pentosyltransferase activity"/>
    <property type="evidence" value="ECO:0007669"/>
    <property type="project" value="UniProtKB-ARBA"/>
</dbReference>
<dbReference type="PANTHER" id="PTHR20961">
    <property type="entry name" value="GLYCOSYLTRANSFERASE"/>
    <property type="match status" value="1"/>
</dbReference>
<keyword evidence="5" id="KW-0472">Membrane</keyword>
<name>S5RRW7_PLAOV</name>
<keyword evidence="3" id="KW-0808">Transferase</keyword>
<keyword evidence="4" id="KW-0325">Glycoprotein</keyword>
<evidence type="ECO:0000259" key="6">
    <source>
        <dbReference type="Pfam" id="PF04577"/>
    </source>
</evidence>
<dbReference type="GO" id="GO:0000139">
    <property type="term" value="C:Golgi membrane"/>
    <property type="evidence" value="ECO:0007669"/>
    <property type="project" value="UniProtKB-SubCell"/>
</dbReference>
<proteinExistence type="evidence at transcript level"/>
<dbReference type="EMBL" id="KC894062">
    <property type="protein sequence ID" value="AGS18877.1"/>
    <property type="molecule type" value="mRNA"/>
</dbReference>
<dbReference type="InterPro" id="IPR007657">
    <property type="entry name" value="Glycosyltransferase_61"/>
</dbReference>
<evidence type="ECO:0000256" key="4">
    <source>
        <dbReference type="ARBA" id="ARBA00023180"/>
    </source>
</evidence>
<keyword evidence="5" id="KW-0812">Transmembrane</keyword>